<dbReference type="CDD" id="cd03804">
    <property type="entry name" value="GT4_WbaZ-like"/>
    <property type="match status" value="1"/>
</dbReference>
<dbReference type="RefSeq" id="WP_186631166.1">
    <property type="nucleotide sequence ID" value="NZ_JACOAF010000001.1"/>
</dbReference>
<reference evidence="3 4" key="1">
    <citation type="journal article" date="2019" name="Int. J. Syst. Evol. Microbiol.">
        <title>Rufibacter sediminis sp. nov., isolated from freshwater lake sediment.</title>
        <authorList>
            <person name="Qu J.H."/>
            <person name="Zhang L.J."/>
            <person name="Fu Y.H."/>
            <person name="Li H.F."/>
        </authorList>
    </citation>
    <scope>NUCLEOTIDE SEQUENCE [LARGE SCALE GENOMIC DNA]</scope>
    <source>
        <strain evidence="3 4">H-1</strain>
    </source>
</reference>
<feature type="domain" description="Glycosyltransferase subfamily 4-like N-terminal" evidence="2">
    <location>
        <begin position="40"/>
        <end position="191"/>
    </location>
</feature>
<dbReference type="Gene3D" id="3.40.50.2000">
    <property type="entry name" value="Glycogen Phosphorylase B"/>
    <property type="match status" value="2"/>
</dbReference>
<evidence type="ECO:0000259" key="2">
    <source>
        <dbReference type="Pfam" id="PF13439"/>
    </source>
</evidence>
<sequence length="371" mass="42466">MKVAIVHEWLVDYSGSERVLEQLLQIFPEASLFAVIDFLPDHLRQHIFHKPITTTFIQKLPYAQKHYRHYLCLMPLAIEQLDVSGYDVVISSSHAVAKGVLTSPGQLHICYCHSPARYAWDLYHQYLQEAGLTTGLKGLLAKLILHRFRNWDVMTVNRVDYFVANSAYIAKRIQKNYGRDSTVIYPPVDVESFSLPTQREDFYFTASRMVSYKRIDLIVEAFTQMPDKQLFVIGEGPEYDKIKALAGPNVTLLGYQPFAVLKEYMQKAKAFVFAAEEDFGITPVEAQACGTPVIALGKGGALETVTPETGLFFPHQTTESLMEAIARFESSEVTYQQETIRASAQRFHKERFRQEIRQFVLEKYDELQQSN</sequence>
<name>A0ABR6VLJ5_9BACT</name>
<dbReference type="PANTHER" id="PTHR45947:SF3">
    <property type="entry name" value="SULFOQUINOVOSYL TRANSFERASE SQD2"/>
    <property type="match status" value="1"/>
</dbReference>
<dbReference type="SUPFAM" id="SSF53756">
    <property type="entry name" value="UDP-Glycosyltransferase/glycogen phosphorylase"/>
    <property type="match status" value="1"/>
</dbReference>
<dbReference type="InterPro" id="IPR050194">
    <property type="entry name" value="Glycosyltransferase_grp1"/>
</dbReference>
<dbReference type="InterPro" id="IPR028098">
    <property type="entry name" value="Glyco_trans_4-like_N"/>
</dbReference>
<dbReference type="Proteomes" id="UP000659698">
    <property type="component" value="Unassembled WGS sequence"/>
</dbReference>
<evidence type="ECO:0000313" key="4">
    <source>
        <dbReference type="Proteomes" id="UP000659698"/>
    </source>
</evidence>
<dbReference type="EMBL" id="JACOAF010000001">
    <property type="protein sequence ID" value="MBC3538114.1"/>
    <property type="molecule type" value="Genomic_DNA"/>
</dbReference>
<dbReference type="PANTHER" id="PTHR45947">
    <property type="entry name" value="SULFOQUINOVOSYL TRANSFERASE SQD2"/>
    <property type="match status" value="1"/>
</dbReference>
<comment type="caution">
    <text evidence="3">The sequence shown here is derived from an EMBL/GenBank/DDBJ whole genome shotgun (WGS) entry which is preliminary data.</text>
</comment>
<evidence type="ECO:0000259" key="1">
    <source>
        <dbReference type="Pfam" id="PF00534"/>
    </source>
</evidence>
<evidence type="ECO:0000313" key="3">
    <source>
        <dbReference type="EMBL" id="MBC3538114.1"/>
    </source>
</evidence>
<gene>
    <name evidence="3" type="ORF">H7U12_00380</name>
</gene>
<dbReference type="InterPro" id="IPR001296">
    <property type="entry name" value="Glyco_trans_1"/>
</dbReference>
<keyword evidence="4" id="KW-1185">Reference proteome</keyword>
<protein>
    <submittedName>
        <fullName evidence="3">Glycosyltransferase family 4 protein</fullName>
    </submittedName>
</protein>
<proteinExistence type="predicted"/>
<accession>A0ABR6VLJ5</accession>
<dbReference type="Pfam" id="PF13439">
    <property type="entry name" value="Glyco_transf_4"/>
    <property type="match status" value="1"/>
</dbReference>
<organism evidence="3 4">
    <name type="scientific">Rufibacter sediminis</name>
    <dbReference type="NCBI Taxonomy" id="2762756"/>
    <lineage>
        <taxon>Bacteria</taxon>
        <taxon>Pseudomonadati</taxon>
        <taxon>Bacteroidota</taxon>
        <taxon>Cytophagia</taxon>
        <taxon>Cytophagales</taxon>
        <taxon>Hymenobacteraceae</taxon>
        <taxon>Rufibacter</taxon>
    </lineage>
</organism>
<feature type="domain" description="Glycosyl transferase family 1" evidence="1">
    <location>
        <begin position="198"/>
        <end position="338"/>
    </location>
</feature>
<dbReference type="Pfam" id="PF00534">
    <property type="entry name" value="Glycos_transf_1"/>
    <property type="match status" value="1"/>
</dbReference>